<dbReference type="PaxDb" id="4113-PGSC0003DMT400083458"/>
<dbReference type="EnsemblPlants" id="PGSC0003DMT400083458">
    <property type="protein sequence ID" value="PGSC0003DMT400083458"/>
    <property type="gene ID" value="PGSC0003DMG400033323"/>
</dbReference>
<keyword evidence="2" id="KW-1185">Reference proteome</keyword>
<reference evidence="1" key="2">
    <citation type="submission" date="2015-06" db="UniProtKB">
        <authorList>
            <consortium name="EnsemblPlants"/>
        </authorList>
    </citation>
    <scope>IDENTIFICATION</scope>
    <source>
        <strain evidence="1">DM1-3 516 R44</strain>
    </source>
</reference>
<proteinExistence type="predicted"/>
<dbReference type="AlphaFoldDB" id="M1D6W7"/>
<accession>M1D6W7</accession>
<protein>
    <submittedName>
        <fullName evidence="1">Uncharacterized protein</fullName>
    </submittedName>
</protein>
<dbReference type="EnsemblPlants" id="PGSC0003DMT400083456">
    <property type="protein sequence ID" value="PGSC0003DMT400083456"/>
    <property type="gene ID" value="PGSC0003DMG400033323"/>
</dbReference>
<dbReference type="Gramene" id="PGSC0003DMT400083458">
    <property type="protein sequence ID" value="PGSC0003DMT400083458"/>
    <property type="gene ID" value="PGSC0003DMG400033323"/>
</dbReference>
<name>M1D6W7_SOLTU</name>
<dbReference type="Proteomes" id="UP000011115">
    <property type="component" value="Unassembled WGS sequence"/>
</dbReference>
<dbReference type="Gramene" id="PGSC0003DMT400083456">
    <property type="protein sequence ID" value="PGSC0003DMT400083456"/>
    <property type="gene ID" value="PGSC0003DMG400033323"/>
</dbReference>
<sequence>MKQAFYGNWKVPSLLFGSCTQKVNNLIFWYLLTNQKNDNSKQRNVQLDLSYWWRWTDSRFSLREIKK</sequence>
<dbReference type="HOGENOM" id="CLU_2817398_0_0_1"/>
<dbReference type="InParanoid" id="M1D6W7"/>
<evidence type="ECO:0000313" key="2">
    <source>
        <dbReference type="Proteomes" id="UP000011115"/>
    </source>
</evidence>
<reference evidence="2" key="1">
    <citation type="journal article" date="2011" name="Nature">
        <title>Genome sequence and analysis of the tuber crop potato.</title>
        <authorList>
            <consortium name="The Potato Genome Sequencing Consortium"/>
        </authorList>
    </citation>
    <scope>NUCLEOTIDE SEQUENCE [LARGE SCALE GENOMIC DNA]</scope>
    <source>
        <strain evidence="2">cv. DM1-3 516 R44</strain>
    </source>
</reference>
<organism evidence="1 2">
    <name type="scientific">Solanum tuberosum</name>
    <name type="common">Potato</name>
    <dbReference type="NCBI Taxonomy" id="4113"/>
    <lineage>
        <taxon>Eukaryota</taxon>
        <taxon>Viridiplantae</taxon>
        <taxon>Streptophyta</taxon>
        <taxon>Embryophyta</taxon>
        <taxon>Tracheophyta</taxon>
        <taxon>Spermatophyta</taxon>
        <taxon>Magnoliopsida</taxon>
        <taxon>eudicotyledons</taxon>
        <taxon>Gunneridae</taxon>
        <taxon>Pentapetalae</taxon>
        <taxon>asterids</taxon>
        <taxon>lamiids</taxon>
        <taxon>Solanales</taxon>
        <taxon>Solanaceae</taxon>
        <taxon>Solanoideae</taxon>
        <taxon>Solaneae</taxon>
        <taxon>Solanum</taxon>
    </lineage>
</organism>
<evidence type="ECO:0000313" key="1">
    <source>
        <dbReference type="EnsemblPlants" id="PGSC0003DMT400083456"/>
    </source>
</evidence>